<dbReference type="Pfam" id="PF04187">
    <property type="entry name" value="Cofac_haem_bdg"/>
    <property type="match status" value="1"/>
</dbReference>
<dbReference type="SUPFAM" id="SSF159501">
    <property type="entry name" value="EreA/ChaN-like"/>
    <property type="match status" value="1"/>
</dbReference>
<dbReference type="EMBL" id="JACLQD010000003">
    <property type="protein sequence ID" value="MBC2836377.1"/>
    <property type="molecule type" value="Genomic_DNA"/>
</dbReference>
<dbReference type="RefSeq" id="WP_185797979.1">
    <property type="nucleotide sequence ID" value="NZ_JACLQD010000003.1"/>
</dbReference>
<accession>A0A842IAK6</accession>
<evidence type="ECO:0000313" key="3">
    <source>
        <dbReference type="EMBL" id="MBC2836377.1"/>
    </source>
</evidence>
<keyword evidence="1" id="KW-0732">Signal</keyword>
<evidence type="ECO:0000259" key="2">
    <source>
        <dbReference type="Pfam" id="PF04187"/>
    </source>
</evidence>
<dbReference type="Proteomes" id="UP000555411">
    <property type="component" value="Unassembled WGS sequence"/>
</dbReference>
<evidence type="ECO:0000256" key="1">
    <source>
        <dbReference type="SAM" id="SignalP"/>
    </source>
</evidence>
<feature type="chain" id="PRO_5032597489" evidence="1">
    <location>
        <begin position="19"/>
        <end position="270"/>
    </location>
</feature>
<sequence>MMICAALMAFLLASPAAAREIGADALDALPQVDIVLLGEVHDNPLHHANQARAVAAIAPAALVFEMLLPEQVKRLPKDMADAARVDAAIGWTERGWPDFALYRPIFAAAPKARVYGADVPQRDVRRAAMDGAAAVMAGFGLDKALPEGVQDQRETELWAAHCFAMPKGAMAGMVQVQRLRDAALARAAIRALRETGGPVAVILGAEHARTDWGVPALIRAEAPALTVLSVGQVEGSDGPQDGPQPFDLWIATDGVAGRDDPCAAFGATAG</sequence>
<comment type="caution">
    <text evidence="3">The sequence shown here is derived from an EMBL/GenBank/DDBJ whole genome shotgun (WGS) entry which is preliminary data.</text>
</comment>
<protein>
    <submittedName>
        <fullName evidence="3">ChaN family lipoprotein</fullName>
    </submittedName>
</protein>
<evidence type="ECO:0000313" key="4">
    <source>
        <dbReference type="Proteomes" id="UP000555411"/>
    </source>
</evidence>
<reference evidence="3 4" key="1">
    <citation type="journal article" date="2017" name="Int. J. Syst. Evol. Microbiol.">
        <title>Gemmobacter straminiformis sp. nov., isolated from an artificial fountain.</title>
        <authorList>
            <person name="Kang J.Y."/>
            <person name="Kim M.J."/>
            <person name="Chun J."/>
            <person name="Son K.P."/>
            <person name="Jahng K.Y."/>
        </authorList>
    </citation>
    <scope>NUCLEOTIDE SEQUENCE [LARGE SCALE GENOMIC DNA]</scope>
    <source>
        <strain evidence="3 4">CAM-8</strain>
    </source>
</reference>
<gene>
    <name evidence="3" type="ORF">H7F16_12730</name>
</gene>
<keyword evidence="3" id="KW-0449">Lipoprotein</keyword>
<proteinExistence type="predicted"/>
<name>A0A842IAK6_9RHOB</name>
<dbReference type="AlphaFoldDB" id="A0A842IAK6"/>
<dbReference type="InterPro" id="IPR007314">
    <property type="entry name" value="Cofac_haem-bd_dom"/>
</dbReference>
<organism evidence="3 4">
    <name type="scientific">Paragemmobacter straminiformis</name>
    <dbReference type="NCBI Taxonomy" id="2045119"/>
    <lineage>
        <taxon>Bacteria</taxon>
        <taxon>Pseudomonadati</taxon>
        <taxon>Pseudomonadota</taxon>
        <taxon>Alphaproteobacteria</taxon>
        <taxon>Rhodobacterales</taxon>
        <taxon>Paracoccaceae</taxon>
        <taxon>Paragemmobacter</taxon>
    </lineage>
</organism>
<feature type="signal peptide" evidence="1">
    <location>
        <begin position="1"/>
        <end position="18"/>
    </location>
</feature>
<dbReference type="Gene3D" id="3.40.50.11550">
    <property type="match status" value="1"/>
</dbReference>
<keyword evidence="4" id="KW-1185">Reference proteome</keyword>
<feature type="domain" description="Haem-binding uptake Tiki superfamily ChaN" evidence="2">
    <location>
        <begin position="26"/>
        <end position="217"/>
    </location>
</feature>